<dbReference type="Pfam" id="PF07690">
    <property type="entry name" value="MFS_1"/>
    <property type="match status" value="1"/>
</dbReference>
<reference evidence="9 10" key="1">
    <citation type="submission" date="2020-08" db="EMBL/GenBank/DDBJ databases">
        <title>Sequencing the genomes of 1000 actinobacteria strains.</title>
        <authorList>
            <person name="Klenk H.-P."/>
        </authorList>
    </citation>
    <scope>NUCLEOTIDE SEQUENCE [LARGE SCALE GENOMIC DNA]</scope>
    <source>
        <strain evidence="9 10">DSM 44230</strain>
    </source>
</reference>
<evidence type="ECO:0000256" key="2">
    <source>
        <dbReference type="ARBA" id="ARBA00022475"/>
    </source>
</evidence>
<evidence type="ECO:0000259" key="8">
    <source>
        <dbReference type="PROSITE" id="PS50850"/>
    </source>
</evidence>
<dbReference type="Gene3D" id="1.20.1250.20">
    <property type="entry name" value="MFS general substrate transporter like domains"/>
    <property type="match status" value="1"/>
</dbReference>
<name>A0A7W7CCA7_9PSEU</name>
<sequence length="439" mass="46556">MPVETNAARPTRLRDNRDFRLWWGGTVLSAIGDEVTAIALPLLVLLMTSSPLHAGLVGSVEAIPPLLLALPAGALVDRISRRGLMIGSSVLSMVSITSIPIAYLLDSLTLPQLYVVAVVNSAAATVYRIANTAALPRIVGQHKLGAAAGQSEMIWGIATIIAPPLAGLMFEVTGPSSPFMIDAISFLAIALCILGIRAKLGPDRRRSDEPMAWRAELTGGGKIAMSLPLLRSLTILTSIGDFLFAGIGLLLIVLVKNNGAAGIEIGTVFTFAAVAGIVGSLLAPKLEDKLGLLPTVIGKHWITAALFPLLLLDLPGWGTALVWGVICLQIAVLNVIQMKYLMGIVPNEHLGKVEGFLTFISKTTLPLGYALTGLLLEAFGVPGTLLVYEVVLVLLAIYATLTPELRPGARQPARLRLRRRPAPGPTHTGDVHRRQPNGR</sequence>
<dbReference type="EMBL" id="JACHMH010000001">
    <property type="protein sequence ID" value="MBB4678522.1"/>
    <property type="molecule type" value="Genomic_DNA"/>
</dbReference>
<dbReference type="PANTHER" id="PTHR23513:SF6">
    <property type="entry name" value="MAJOR FACILITATOR SUPERFAMILY ASSOCIATED DOMAIN-CONTAINING PROTEIN"/>
    <property type="match status" value="1"/>
</dbReference>
<feature type="transmembrane region" description="Helical" evidence="7">
    <location>
        <begin position="382"/>
        <end position="401"/>
    </location>
</feature>
<evidence type="ECO:0000256" key="4">
    <source>
        <dbReference type="ARBA" id="ARBA00022989"/>
    </source>
</evidence>
<dbReference type="InterPro" id="IPR036259">
    <property type="entry name" value="MFS_trans_sf"/>
</dbReference>
<protein>
    <submittedName>
        <fullName evidence="9">MFS family permease</fullName>
    </submittedName>
</protein>
<comment type="subcellular location">
    <subcellularLocation>
        <location evidence="1">Cell membrane</location>
        <topology evidence="1">Multi-pass membrane protein</topology>
    </subcellularLocation>
</comment>
<evidence type="ECO:0000256" key="5">
    <source>
        <dbReference type="ARBA" id="ARBA00023136"/>
    </source>
</evidence>
<feature type="transmembrane region" description="Helical" evidence="7">
    <location>
        <begin position="356"/>
        <end position="376"/>
    </location>
</feature>
<keyword evidence="3 7" id="KW-0812">Transmembrane</keyword>
<keyword evidence="4 7" id="KW-1133">Transmembrane helix</keyword>
<evidence type="ECO:0000313" key="9">
    <source>
        <dbReference type="EMBL" id="MBB4678522.1"/>
    </source>
</evidence>
<feature type="transmembrane region" description="Helical" evidence="7">
    <location>
        <begin position="21"/>
        <end position="46"/>
    </location>
</feature>
<keyword evidence="10" id="KW-1185">Reference proteome</keyword>
<dbReference type="Proteomes" id="UP000533598">
    <property type="component" value="Unassembled WGS sequence"/>
</dbReference>
<gene>
    <name evidence="9" type="ORF">HNR67_004640</name>
</gene>
<dbReference type="SUPFAM" id="SSF103473">
    <property type="entry name" value="MFS general substrate transporter"/>
    <property type="match status" value="1"/>
</dbReference>
<comment type="caution">
    <text evidence="9">The sequence shown here is derived from an EMBL/GenBank/DDBJ whole genome shotgun (WGS) entry which is preliminary data.</text>
</comment>
<dbReference type="InterPro" id="IPR011701">
    <property type="entry name" value="MFS"/>
</dbReference>
<dbReference type="InterPro" id="IPR020846">
    <property type="entry name" value="MFS_dom"/>
</dbReference>
<feature type="transmembrane region" description="Helical" evidence="7">
    <location>
        <begin position="52"/>
        <end position="76"/>
    </location>
</feature>
<evidence type="ECO:0000256" key="3">
    <source>
        <dbReference type="ARBA" id="ARBA00022692"/>
    </source>
</evidence>
<accession>A0A7W7CCA7</accession>
<dbReference type="PANTHER" id="PTHR23513">
    <property type="entry name" value="INTEGRAL MEMBRANE EFFLUX PROTEIN-RELATED"/>
    <property type="match status" value="1"/>
</dbReference>
<feature type="transmembrane region" description="Helical" evidence="7">
    <location>
        <begin position="151"/>
        <end position="170"/>
    </location>
</feature>
<evidence type="ECO:0000256" key="1">
    <source>
        <dbReference type="ARBA" id="ARBA00004651"/>
    </source>
</evidence>
<dbReference type="GO" id="GO:0005886">
    <property type="term" value="C:plasma membrane"/>
    <property type="evidence" value="ECO:0007669"/>
    <property type="project" value="UniProtKB-SubCell"/>
</dbReference>
<dbReference type="GO" id="GO:0022857">
    <property type="term" value="F:transmembrane transporter activity"/>
    <property type="evidence" value="ECO:0007669"/>
    <property type="project" value="InterPro"/>
</dbReference>
<keyword evidence="2" id="KW-1003">Cell membrane</keyword>
<feature type="transmembrane region" description="Helical" evidence="7">
    <location>
        <begin position="83"/>
        <end position="105"/>
    </location>
</feature>
<evidence type="ECO:0000313" key="10">
    <source>
        <dbReference type="Proteomes" id="UP000533598"/>
    </source>
</evidence>
<organism evidence="9 10">
    <name type="scientific">Crossiella cryophila</name>
    <dbReference type="NCBI Taxonomy" id="43355"/>
    <lineage>
        <taxon>Bacteria</taxon>
        <taxon>Bacillati</taxon>
        <taxon>Actinomycetota</taxon>
        <taxon>Actinomycetes</taxon>
        <taxon>Pseudonocardiales</taxon>
        <taxon>Pseudonocardiaceae</taxon>
        <taxon>Crossiella</taxon>
    </lineage>
</organism>
<feature type="transmembrane region" description="Helical" evidence="7">
    <location>
        <begin position="233"/>
        <end position="255"/>
    </location>
</feature>
<feature type="transmembrane region" description="Helical" evidence="7">
    <location>
        <begin position="317"/>
        <end position="336"/>
    </location>
</feature>
<feature type="transmembrane region" description="Helical" evidence="7">
    <location>
        <begin position="261"/>
        <end position="283"/>
    </location>
</feature>
<feature type="transmembrane region" description="Helical" evidence="7">
    <location>
        <begin position="111"/>
        <end position="130"/>
    </location>
</feature>
<dbReference type="AlphaFoldDB" id="A0A7W7CCA7"/>
<dbReference type="CDD" id="cd06173">
    <property type="entry name" value="MFS_MefA_like"/>
    <property type="match status" value="1"/>
</dbReference>
<dbReference type="RefSeq" id="WP_185004345.1">
    <property type="nucleotide sequence ID" value="NZ_BAAAUI010000036.1"/>
</dbReference>
<feature type="transmembrane region" description="Helical" evidence="7">
    <location>
        <begin position="176"/>
        <end position="196"/>
    </location>
</feature>
<dbReference type="PROSITE" id="PS50850">
    <property type="entry name" value="MFS"/>
    <property type="match status" value="1"/>
</dbReference>
<feature type="transmembrane region" description="Helical" evidence="7">
    <location>
        <begin position="290"/>
        <end position="311"/>
    </location>
</feature>
<feature type="region of interest" description="Disordered" evidence="6">
    <location>
        <begin position="412"/>
        <end position="439"/>
    </location>
</feature>
<keyword evidence="5 7" id="KW-0472">Membrane</keyword>
<proteinExistence type="predicted"/>
<evidence type="ECO:0000256" key="7">
    <source>
        <dbReference type="SAM" id="Phobius"/>
    </source>
</evidence>
<evidence type="ECO:0000256" key="6">
    <source>
        <dbReference type="SAM" id="MobiDB-lite"/>
    </source>
</evidence>
<feature type="domain" description="Major facilitator superfamily (MFS) profile" evidence="8">
    <location>
        <begin position="18"/>
        <end position="407"/>
    </location>
</feature>